<dbReference type="PROSITE" id="PS51257">
    <property type="entry name" value="PROKAR_LIPOPROTEIN"/>
    <property type="match status" value="1"/>
</dbReference>
<evidence type="ECO:0000256" key="1">
    <source>
        <dbReference type="SAM" id="MobiDB-lite"/>
    </source>
</evidence>
<evidence type="ECO:0000256" key="2">
    <source>
        <dbReference type="SAM" id="SignalP"/>
    </source>
</evidence>
<evidence type="ECO:0000313" key="3">
    <source>
        <dbReference type="EMBL" id="CAA9400442.1"/>
    </source>
</evidence>
<feature type="compositionally biased region" description="Low complexity" evidence="1">
    <location>
        <begin position="47"/>
        <end position="78"/>
    </location>
</feature>
<evidence type="ECO:0008006" key="4">
    <source>
        <dbReference type="Google" id="ProtNLM"/>
    </source>
</evidence>
<sequence length="343" mass="36522">MIGMRTNTSWLAAALLLSGCGLGADAAGLGTGDVATESAGVVPANRSASPGTSAASPTPSTTPSASASSTPKASASPAKLELPRGGTSVFPRYRLVGYAGLTGSPPLGRLGIGRLGDRVDELEKRAESYAQGREALPVLEIIATIVQADAGADGKYRVRSSDADIRRYLKEARAHQALLLLNIQPGRAEFLEEVKAYDKWLAEPDVGVALDPEWAMDADQIPGGAFGHTTGAEIDSVAAHLSRIVAKHDLPEKVLVYHQLAPQIVRKESQLKKHKGVVLIKSVDGIGSQAAKINTYRQVNKTTPKFVHPGFKLFLEEDAREGRLMTPKQVLAIKPKPDYIMYE</sequence>
<protein>
    <recommendedName>
        <fullName evidence="4">Lipoprotein</fullName>
    </recommendedName>
</protein>
<organism evidence="3">
    <name type="scientific">uncultured Propionibacteriaceae bacterium</name>
    <dbReference type="NCBI Taxonomy" id="257457"/>
    <lineage>
        <taxon>Bacteria</taxon>
        <taxon>Bacillati</taxon>
        <taxon>Actinomycetota</taxon>
        <taxon>Actinomycetes</taxon>
        <taxon>Propionibacteriales</taxon>
        <taxon>Propionibacteriaceae</taxon>
        <taxon>environmental samples</taxon>
    </lineage>
</organism>
<proteinExistence type="predicted"/>
<feature type="region of interest" description="Disordered" evidence="1">
    <location>
        <begin position="43"/>
        <end position="83"/>
    </location>
</feature>
<accession>A0A6J4NXZ1</accession>
<reference evidence="3" key="1">
    <citation type="submission" date="2020-02" db="EMBL/GenBank/DDBJ databases">
        <authorList>
            <person name="Meier V. D."/>
        </authorList>
    </citation>
    <scope>NUCLEOTIDE SEQUENCE</scope>
    <source>
        <strain evidence="3">AVDCRST_MAG75</strain>
    </source>
</reference>
<dbReference type="AlphaFoldDB" id="A0A6J4NXZ1"/>
<name>A0A6J4NXZ1_9ACTN</name>
<feature type="chain" id="PRO_5026847290" description="Lipoprotein" evidence="2">
    <location>
        <begin position="27"/>
        <end position="343"/>
    </location>
</feature>
<keyword evidence="2" id="KW-0732">Signal</keyword>
<gene>
    <name evidence="3" type="ORF">AVDCRST_MAG75-2111</name>
</gene>
<dbReference type="EMBL" id="CADCUO010000135">
    <property type="protein sequence ID" value="CAA9400442.1"/>
    <property type="molecule type" value="Genomic_DNA"/>
</dbReference>
<feature type="signal peptide" evidence="2">
    <location>
        <begin position="1"/>
        <end position="26"/>
    </location>
</feature>